<dbReference type="Proteomes" id="UP000471199">
    <property type="component" value="Unassembled WGS sequence"/>
</dbReference>
<evidence type="ECO:0000313" key="9">
    <source>
        <dbReference type="Proteomes" id="UP000217245"/>
    </source>
</evidence>
<evidence type="ECO:0000313" key="10">
    <source>
        <dbReference type="Proteomes" id="UP000294017"/>
    </source>
</evidence>
<dbReference type="EMBL" id="WPTS01000027">
    <property type="protein sequence ID" value="MVK35264.1"/>
    <property type="molecule type" value="Genomic_DNA"/>
</dbReference>
<protein>
    <submittedName>
        <fullName evidence="2">Uncharacterized protein</fullName>
    </submittedName>
</protein>
<reference evidence="6 11" key="6">
    <citation type="submission" date="2020-01" db="EMBL/GenBank/DDBJ databases">
        <title>Analysis of Virulence and Antimicrobial Resistance Gene Carriage in Staphylococcus aureus Infections in Equids Using Whole Genome Sequencing.</title>
        <authorList>
            <person name="Little S.V."/>
            <person name="Hillhouse A.E."/>
            <person name="Cohen N.D."/>
            <person name="Lawhon S.D."/>
            <person name="Bryan L.K."/>
        </authorList>
    </citation>
    <scope>NUCLEOTIDE SEQUENCE [LARGE SCALE GENOMIC DNA]</scope>
    <source>
        <strain evidence="6 11">61-017</strain>
    </source>
</reference>
<evidence type="ECO:0000313" key="6">
    <source>
        <dbReference type="EMBL" id="NDP57465.1"/>
    </source>
</evidence>
<proteinExistence type="predicted"/>
<dbReference type="Proteomes" id="UP000547874">
    <property type="component" value="Unassembled WGS sequence"/>
</dbReference>
<dbReference type="EMBL" id="JAANEC010000131">
    <property type="protein sequence ID" value="NUY13428.1"/>
    <property type="molecule type" value="Genomic_DNA"/>
</dbReference>
<dbReference type="EMBL" id="WPXC01000030">
    <property type="protein sequence ID" value="MVM11242.1"/>
    <property type="molecule type" value="Genomic_DNA"/>
</dbReference>
<reference evidence="3" key="8">
    <citation type="submission" date="2023-08" db="EMBL/GenBank/DDBJ databases">
        <authorList>
            <person name="Zhao H."/>
            <person name="Wang X."/>
        </authorList>
    </citation>
    <scope>NUCLEOTIDE SEQUENCE</scope>
    <source>
        <strain evidence="3">NC-4</strain>
    </source>
</reference>
<dbReference type="Proteomes" id="UP001200271">
    <property type="component" value="Unassembled WGS sequence"/>
</dbReference>
<reference evidence="2" key="1">
    <citation type="journal article" date="2015" name="J. Infect. Dis.">
        <title>Parallel Epidemics of Community-Associated Methicillin-Resistant Staphylococcus aureus USA300 Infection in North and South America.</title>
        <authorList>
            <person name="Planet P.J."/>
            <person name="Diaz L."/>
            <person name="Kolokotronis S.O."/>
            <person name="Narechania A."/>
            <person name="Reyes J."/>
            <person name="Xing G."/>
            <person name="Rincon S."/>
            <person name="Smith H."/>
            <person name="Panesso D."/>
            <person name="Ryan C."/>
            <person name="Smith D.P."/>
            <person name="Guzman M."/>
            <person name="Zurita J."/>
            <person name="Sebra R."/>
            <person name="Deikus G."/>
            <person name="Nolan R.L."/>
            <person name="Tenover F.C."/>
            <person name="Weinstock G.M."/>
            <person name="Robinson D.A."/>
            <person name="Arias C.A."/>
        </authorList>
    </citation>
    <scope>NUCLEOTIDE SEQUENCE</scope>
    <source>
        <strain evidence="2">CA15</strain>
    </source>
</reference>
<dbReference type="Proteomes" id="UP000294017">
    <property type="component" value="Unassembled WGS sequence"/>
</dbReference>
<evidence type="ECO:0000313" key="2">
    <source>
        <dbReference type="EMBL" id="KMR37777.1"/>
    </source>
</evidence>
<dbReference type="EMBL" id="CP023391">
    <property type="protein sequence ID" value="ATC72728.1"/>
    <property type="molecule type" value="Genomic_DNA"/>
</dbReference>
<dbReference type="EMBL" id="JAIUEN010000051">
    <property type="protein sequence ID" value="MCE3362189.1"/>
    <property type="molecule type" value="Genomic_DNA"/>
</dbReference>
<dbReference type="EMBL" id="LALJ01000005">
    <property type="protein sequence ID" value="KMR37777.1"/>
    <property type="molecule type" value="Genomic_DNA"/>
</dbReference>
<dbReference type="EMBL" id="RQTF01000128">
    <property type="protein sequence ID" value="RZI07086.1"/>
    <property type="molecule type" value="Genomic_DNA"/>
</dbReference>
<evidence type="ECO:0000313" key="8">
    <source>
        <dbReference type="EMBL" id="RZI07086.1"/>
    </source>
</evidence>
<evidence type="ECO:0000313" key="7">
    <source>
        <dbReference type="EMBL" id="NUY13428.1"/>
    </source>
</evidence>
<evidence type="ECO:0000313" key="1">
    <source>
        <dbReference type="EMBL" id="ATC72728.1"/>
    </source>
</evidence>
<reference evidence="12 13" key="4">
    <citation type="submission" date="2019-11" db="EMBL/GenBank/DDBJ databases">
        <title>Implementation of targeted gown and glove precautions to prevent Staphylococcus aureus acquisition in community-based nursing homes.</title>
        <authorList>
            <person name="Stine O.C."/>
        </authorList>
    </citation>
    <scope>NUCLEOTIDE SEQUENCE [LARGE SCALE GENOMIC DNA]</scope>
    <source>
        <strain evidence="5 13">S_1081.LBCF.DN</strain>
        <strain evidence="4 12">S_2062.LAUP.DI</strain>
    </source>
</reference>
<reference evidence="8 10" key="3">
    <citation type="submission" date="2018-11" db="EMBL/GenBank/DDBJ databases">
        <title>Genomic profiling of Staphylococcus species from a Poultry farm system in KwaZulu-Natal, South Africa.</title>
        <authorList>
            <person name="Amoako D.G."/>
            <person name="Somboro A.M."/>
            <person name="Abia A.L.K."/>
            <person name="Bester L.A."/>
            <person name="Essack S.Y."/>
        </authorList>
    </citation>
    <scope>NUCLEOTIDE SEQUENCE [LARGE SCALE GENOMIC DNA]</scope>
    <source>
        <strain evidence="8 10">SA12</strain>
    </source>
</reference>
<evidence type="ECO:0000313" key="3">
    <source>
        <dbReference type="EMBL" id="MCE3362189.1"/>
    </source>
</evidence>
<dbReference type="SMR" id="A0A266CLB7"/>
<dbReference type="Proteomes" id="UP000217245">
    <property type="component" value="Chromosome"/>
</dbReference>
<dbReference type="AlphaFoldDB" id="A0A266CLB7"/>
<reference evidence="3" key="7">
    <citation type="journal article" date="2021" name="Front Med (Lausanne)">
        <title>The Prevalence and Determinants of Fusidic Acid Resistance Among Methicillin-Resistant Staphylococcus aureus Clinical Isolates in China.</title>
        <authorList>
            <person name="Zhao H."/>
            <person name="Wang X."/>
            <person name="Wang B."/>
            <person name="Xu Y."/>
            <person name="Rao L."/>
            <person name="Wan B."/>
            <person name="Guo Y."/>
            <person name="Wu X."/>
            <person name="Yu J."/>
            <person name="Chen L."/>
            <person name="Li M."/>
            <person name="Yu F."/>
        </authorList>
    </citation>
    <scope>NUCLEOTIDE SEQUENCE</scope>
    <source>
        <strain evidence="3">NC-4</strain>
    </source>
</reference>
<accession>A0A1E8WVV7</accession>
<name>A0A266CLB7_STAAU</name>
<reference evidence="7 14" key="5">
    <citation type="journal article" date="2020" name="J. Antimicrob. Chemother.">
        <title>Detection of heterogeneous vancomycin intermediate resistance in MRSA isolates from Latin America.</title>
        <authorList>
            <person name="Castro B.E."/>
            <person name="Berrio M."/>
            <person name="Vargas M.L."/>
            <person name="Carvajal L.P."/>
            <person name="Millan L.V."/>
            <person name="Rios R."/>
            <person name="Hernandez A.K."/>
            <person name="Rincon S."/>
            <person name="Cubides P."/>
            <person name="Forero E."/>
            <person name="Dinh A."/>
            <person name="Seas C."/>
            <person name="Munita J.M."/>
            <person name="Arias C.A."/>
            <person name="Reyes J."/>
            <person name="Diaz L."/>
        </authorList>
    </citation>
    <scope>NUCLEOTIDE SEQUENCE [LARGE SCALE GENOMIC DNA]</scope>
    <source>
        <strain evidence="7 14">UE1097</strain>
    </source>
</reference>
<dbReference type="Proteomes" id="UP000466646">
    <property type="component" value="Unassembled WGS sequence"/>
</dbReference>
<accession>A0A266CLB7</accession>
<evidence type="ECO:0000313" key="14">
    <source>
        <dbReference type="Proteomes" id="UP000547874"/>
    </source>
</evidence>
<dbReference type="Proteomes" id="UP000478867">
    <property type="component" value="Unassembled WGS sequence"/>
</dbReference>
<reference evidence="1 9" key="2">
    <citation type="submission" date="2017-09" db="EMBL/GenBank/DDBJ databases">
        <title>A single nucleotide polymorphism in the Staphylococcus aureus virulence regulator SaeR abolishes pathogenesis.</title>
        <authorList>
            <person name="Copin R.J."/>
            <person name="Sause W."/>
            <person name="Shopsin B."/>
            <person name="Torres V.J."/>
        </authorList>
    </citation>
    <scope>NUCLEOTIDE SEQUENCE [LARGE SCALE GENOMIC DNA]</scope>
    <source>
        <strain evidence="9">Newman</strain>
        <strain evidence="1">Newman_D2C</strain>
    </source>
</reference>
<dbReference type="EMBL" id="JAAFLG010000039">
    <property type="protein sequence ID" value="NDP57465.1"/>
    <property type="molecule type" value="Genomic_DNA"/>
</dbReference>
<sequence length="34" mass="3981">MLNIKAIKPSEKGIKVLSHQFKQVSKTQLNYFFN</sequence>
<evidence type="ECO:0000313" key="4">
    <source>
        <dbReference type="EMBL" id="MVK35264.1"/>
    </source>
</evidence>
<organism evidence="2">
    <name type="scientific">Staphylococcus aureus</name>
    <dbReference type="NCBI Taxonomy" id="1280"/>
    <lineage>
        <taxon>Bacteria</taxon>
        <taxon>Bacillati</taxon>
        <taxon>Bacillota</taxon>
        <taxon>Bacilli</taxon>
        <taxon>Bacillales</taxon>
        <taxon>Staphylococcaceae</taxon>
        <taxon>Staphylococcus</taxon>
    </lineage>
</organism>
<evidence type="ECO:0000313" key="13">
    <source>
        <dbReference type="Proteomes" id="UP000478867"/>
    </source>
</evidence>
<evidence type="ECO:0000313" key="5">
    <source>
        <dbReference type="EMBL" id="MVM11242.1"/>
    </source>
</evidence>
<evidence type="ECO:0000313" key="11">
    <source>
        <dbReference type="Proteomes" id="UP000466646"/>
    </source>
</evidence>
<gene>
    <name evidence="1" type="ORF">CNH36_14265</name>
    <name evidence="8" type="ORF">EIH03_07710</name>
    <name evidence="2" type="ORF">EQ90_03085</name>
    <name evidence="4" type="ORF">GO814_08960</name>
    <name evidence="5" type="ORF">GO942_11260</name>
    <name evidence="7" type="ORF">GQX37_13025</name>
    <name evidence="6" type="ORF">GZ130_12860</name>
    <name evidence="3" type="ORF">LB359_07490</name>
</gene>
<dbReference type="RefSeq" id="WP_001791767.1">
    <property type="nucleotide sequence ID" value="NC_021670.1"/>
</dbReference>
<evidence type="ECO:0000313" key="12">
    <source>
        <dbReference type="Proteomes" id="UP000471199"/>
    </source>
</evidence>